<sequence length="209" mass="22370">MILLVLTALFAPWLAPHDPNWQDAAARLQGPGAGHLLGTDSYGRDLLSRLLYGARPALGLVALVTAITLPVGLLVGILSGYYGGWLERILMRFTDVVMSMPRLILAFAFVAMLGPGLVNGALALALTTWPAYARQARSEIQRLRHSDYLAAAEMLGIRGGRLLVGHILPLCLPSAIVRLALDLAGIILAAAGSAFSAWAPARRWRSGER</sequence>
<evidence type="ECO:0000259" key="9">
    <source>
        <dbReference type="PROSITE" id="PS50928"/>
    </source>
</evidence>
<keyword evidence="3" id="KW-1003">Cell membrane</keyword>
<evidence type="ECO:0000256" key="4">
    <source>
        <dbReference type="ARBA" id="ARBA00022519"/>
    </source>
</evidence>
<evidence type="ECO:0000256" key="3">
    <source>
        <dbReference type="ARBA" id="ARBA00022475"/>
    </source>
</evidence>
<keyword evidence="7 8" id="KW-0472">Membrane</keyword>
<dbReference type="GO" id="GO:0005886">
    <property type="term" value="C:plasma membrane"/>
    <property type="evidence" value="ECO:0007669"/>
    <property type="project" value="UniProtKB-SubCell"/>
</dbReference>
<dbReference type="PANTHER" id="PTHR43386:SF1">
    <property type="entry name" value="D,D-DIPEPTIDE TRANSPORT SYSTEM PERMEASE PROTEIN DDPC-RELATED"/>
    <property type="match status" value="1"/>
</dbReference>
<dbReference type="AlphaFoldDB" id="A0A447S2G5"/>
<dbReference type="Gene3D" id="1.10.3720.10">
    <property type="entry name" value="MetI-like"/>
    <property type="match status" value="1"/>
</dbReference>
<evidence type="ECO:0000313" key="11">
    <source>
        <dbReference type="Proteomes" id="UP000282433"/>
    </source>
</evidence>
<dbReference type="Pfam" id="PF00528">
    <property type="entry name" value="BPD_transp_1"/>
    <property type="match status" value="1"/>
</dbReference>
<feature type="transmembrane region" description="Helical" evidence="8">
    <location>
        <begin position="103"/>
        <end position="126"/>
    </location>
</feature>
<proteinExistence type="inferred from homology"/>
<evidence type="ECO:0000313" key="10">
    <source>
        <dbReference type="EMBL" id="VEB06294.1"/>
    </source>
</evidence>
<dbReference type="InterPro" id="IPR025966">
    <property type="entry name" value="OppC_N"/>
</dbReference>
<dbReference type="EMBL" id="LR134162">
    <property type="protein sequence ID" value="VEB06294.1"/>
    <property type="molecule type" value="Genomic_DNA"/>
</dbReference>
<evidence type="ECO:0000256" key="5">
    <source>
        <dbReference type="ARBA" id="ARBA00022692"/>
    </source>
</evidence>
<dbReference type="SUPFAM" id="SSF161098">
    <property type="entry name" value="MetI-like"/>
    <property type="match status" value="1"/>
</dbReference>
<feature type="transmembrane region" description="Helical" evidence="8">
    <location>
        <begin position="175"/>
        <end position="199"/>
    </location>
</feature>
<keyword evidence="5 8" id="KW-0812">Transmembrane</keyword>
<keyword evidence="4" id="KW-0997">Cell inner membrane</keyword>
<organism evidence="10 11">
    <name type="scientific">Klebsiella pneumoniae</name>
    <dbReference type="NCBI Taxonomy" id="573"/>
    <lineage>
        <taxon>Bacteria</taxon>
        <taxon>Pseudomonadati</taxon>
        <taxon>Pseudomonadota</taxon>
        <taxon>Gammaproteobacteria</taxon>
        <taxon>Enterobacterales</taxon>
        <taxon>Enterobacteriaceae</taxon>
        <taxon>Klebsiella/Raoultella group</taxon>
        <taxon>Klebsiella</taxon>
        <taxon>Klebsiella pneumoniae complex</taxon>
    </lineage>
</organism>
<name>A0A447S2G5_KLEPN</name>
<dbReference type="PROSITE" id="PS50928">
    <property type="entry name" value="ABC_TM1"/>
    <property type="match status" value="1"/>
</dbReference>
<feature type="transmembrane region" description="Helical" evidence="8">
    <location>
        <begin position="57"/>
        <end position="82"/>
    </location>
</feature>
<evidence type="ECO:0000256" key="7">
    <source>
        <dbReference type="ARBA" id="ARBA00023136"/>
    </source>
</evidence>
<reference evidence="10 11" key="1">
    <citation type="submission" date="2018-12" db="EMBL/GenBank/DDBJ databases">
        <authorList>
            <consortium name="Pathogen Informatics"/>
        </authorList>
    </citation>
    <scope>NUCLEOTIDE SEQUENCE [LARGE SCALE GENOMIC DNA]</scope>
    <source>
        <strain evidence="10 11">NCTC13635</strain>
    </source>
</reference>
<feature type="domain" description="ABC transmembrane type-1" evidence="9">
    <location>
        <begin position="54"/>
        <end position="209"/>
    </location>
</feature>
<dbReference type="Pfam" id="PF12911">
    <property type="entry name" value="OppC_N"/>
    <property type="match status" value="1"/>
</dbReference>
<dbReference type="InterPro" id="IPR050366">
    <property type="entry name" value="BP-dependent_transpt_permease"/>
</dbReference>
<dbReference type="GO" id="GO:0071916">
    <property type="term" value="F:dipeptide transmembrane transporter activity"/>
    <property type="evidence" value="ECO:0007669"/>
    <property type="project" value="TreeGrafter"/>
</dbReference>
<dbReference type="InterPro" id="IPR035906">
    <property type="entry name" value="MetI-like_sf"/>
</dbReference>
<accession>A0A447S2G5</accession>
<keyword evidence="6 8" id="KW-1133">Transmembrane helix</keyword>
<evidence type="ECO:0000256" key="6">
    <source>
        <dbReference type="ARBA" id="ARBA00022989"/>
    </source>
</evidence>
<dbReference type="CDD" id="cd06261">
    <property type="entry name" value="TM_PBP2"/>
    <property type="match status" value="1"/>
</dbReference>
<comment type="similarity">
    <text evidence="8">Belongs to the binding-protein-dependent transport system permease family.</text>
</comment>
<protein>
    <submittedName>
        <fullName evidence="10">Dipeptide transport system permease DppC</fullName>
    </submittedName>
</protein>
<evidence type="ECO:0000256" key="2">
    <source>
        <dbReference type="ARBA" id="ARBA00022448"/>
    </source>
</evidence>
<dbReference type="InterPro" id="IPR000515">
    <property type="entry name" value="MetI-like"/>
</dbReference>
<dbReference type="PANTHER" id="PTHR43386">
    <property type="entry name" value="OLIGOPEPTIDE TRANSPORT SYSTEM PERMEASE PROTEIN APPC"/>
    <property type="match status" value="1"/>
</dbReference>
<evidence type="ECO:0000256" key="8">
    <source>
        <dbReference type="RuleBase" id="RU363032"/>
    </source>
</evidence>
<dbReference type="Proteomes" id="UP000282433">
    <property type="component" value="Chromosome"/>
</dbReference>
<keyword evidence="2 8" id="KW-0813">Transport</keyword>
<evidence type="ECO:0000256" key="1">
    <source>
        <dbReference type="ARBA" id="ARBA00004429"/>
    </source>
</evidence>
<gene>
    <name evidence="10" type="primary">ddpC_3</name>
    <name evidence="10" type="ORF">NCTC13635_05888</name>
</gene>
<comment type="subcellular location">
    <subcellularLocation>
        <location evidence="1">Cell inner membrane</location>
        <topology evidence="1">Multi-pass membrane protein</topology>
    </subcellularLocation>
    <subcellularLocation>
        <location evidence="8">Cell membrane</location>
        <topology evidence="8">Multi-pass membrane protein</topology>
    </subcellularLocation>
</comment>